<reference evidence="5 6" key="1">
    <citation type="journal article" date="2020" name="ISME J.">
        <title>Comparative genomics reveals insights into cyanobacterial evolution and habitat adaptation.</title>
        <authorList>
            <person name="Chen M.Y."/>
            <person name="Teng W.K."/>
            <person name="Zhao L."/>
            <person name="Hu C.X."/>
            <person name="Zhou Y.K."/>
            <person name="Han B.P."/>
            <person name="Song L.R."/>
            <person name="Shu W.S."/>
        </authorList>
    </citation>
    <scope>NUCLEOTIDE SEQUENCE [LARGE SCALE GENOMIC DNA]</scope>
    <source>
        <strain evidence="5 6">FACHB-288</strain>
    </source>
</reference>
<dbReference type="InterPro" id="IPR008939">
    <property type="entry name" value="Lytic_TGlycosylase_superhlx_U"/>
</dbReference>
<keyword evidence="2 3" id="KW-0732">Signal</keyword>
<evidence type="ECO:0000256" key="1">
    <source>
        <dbReference type="ARBA" id="ARBA00007734"/>
    </source>
</evidence>
<dbReference type="InterPro" id="IPR011990">
    <property type="entry name" value="TPR-like_helical_dom_sf"/>
</dbReference>
<evidence type="ECO:0000313" key="6">
    <source>
        <dbReference type="Proteomes" id="UP000658514"/>
    </source>
</evidence>
<dbReference type="InterPro" id="IPR023346">
    <property type="entry name" value="Lysozyme-like_dom_sf"/>
</dbReference>
<dbReference type="Proteomes" id="UP000658514">
    <property type="component" value="Unassembled WGS sequence"/>
</dbReference>
<dbReference type="PANTHER" id="PTHR37423:SF5">
    <property type="entry name" value="SOLUBLE LYTIC MUREIN TRANSGLYCOSYLASE"/>
    <property type="match status" value="1"/>
</dbReference>
<dbReference type="InterPro" id="IPR000189">
    <property type="entry name" value="Transglyc_AS"/>
</dbReference>
<organism evidence="5 6">
    <name type="scientific">Calothrix parietina FACHB-288</name>
    <dbReference type="NCBI Taxonomy" id="2692896"/>
    <lineage>
        <taxon>Bacteria</taxon>
        <taxon>Bacillati</taxon>
        <taxon>Cyanobacteriota</taxon>
        <taxon>Cyanophyceae</taxon>
        <taxon>Nostocales</taxon>
        <taxon>Calotrichaceae</taxon>
        <taxon>Calothrix</taxon>
    </lineage>
</organism>
<comment type="caution">
    <text evidence="5">The sequence shown here is derived from an EMBL/GenBank/DDBJ whole genome shotgun (WGS) entry which is preliminary data.</text>
</comment>
<feature type="domain" description="Transglycosylase SLT" evidence="4">
    <location>
        <begin position="568"/>
        <end position="681"/>
    </location>
</feature>
<evidence type="ECO:0000256" key="3">
    <source>
        <dbReference type="SAM" id="SignalP"/>
    </source>
</evidence>
<dbReference type="Gene3D" id="1.25.40.10">
    <property type="entry name" value="Tetratricopeptide repeat domain"/>
    <property type="match status" value="2"/>
</dbReference>
<evidence type="ECO:0000313" key="5">
    <source>
        <dbReference type="EMBL" id="MBD2198289.1"/>
    </source>
</evidence>
<accession>A0ABR8AEW5</accession>
<dbReference type="EMBL" id="JACJQH010000039">
    <property type="protein sequence ID" value="MBD2198289.1"/>
    <property type="molecule type" value="Genomic_DNA"/>
</dbReference>
<proteinExistence type="inferred from homology"/>
<dbReference type="RefSeq" id="WP_190545772.1">
    <property type="nucleotide sequence ID" value="NZ_CAWPNO010000072.1"/>
</dbReference>
<dbReference type="InterPro" id="IPR019734">
    <property type="entry name" value="TPR_rpt"/>
</dbReference>
<evidence type="ECO:0000259" key="4">
    <source>
        <dbReference type="Pfam" id="PF01464"/>
    </source>
</evidence>
<dbReference type="Pfam" id="PF13174">
    <property type="entry name" value="TPR_6"/>
    <property type="match status" value="3"/>
</dbReference>
<gene>
    <name evidence="5" type="ORF">H6G24_22755</name>
</gene>
<protein>
    <submittedName>
        <fullName evidence="5">Transglycosylase SLT domain-containing protein</fullName>
    </submittedName>
</protein>
<comment type="similarity">
    <text evidence="1">Belongs to the transglycosylase Slt family.</text>
</comment>
<dbReference type="SUPFAM" id="SSF48435">
    <property type="entry name" value="Bacterial muramidases"/>
    <property type="match status" value="1"/>
</dbReference>
<dbReference type="PANTHER" id="PTHR37423">
    <property type="entry name" value="SOLUBLE LYTIC MUREIN TRANSGLYCOSYLASE-RELATED"/>
    <property type="match status" value="1"/>
</dbReference>
<dbReference type="CDD" id="cd13401">
    <property type="entry name" value="Slt70-like"/>
    <property type="match status" value="1"/>
</dbReference>
<dbReference type="InterPro" id="IPR008258">
    <property type="entry name" value="Transglycosylase_SLT_dom_1"/>
</dbReference>
<feature type="chain" id="PRO_5046973961" evidence="3">
    <location>
        <begin position="26"/>
        <end position="731"/>
    </location>
</feature>
<dbReference type="PROSITE" id="PS00922">
    <property type="entry name" value="TRANSGLYCOSYLASE"/>
    <property type="match status" value="1"/>
</dbReference>
<feature type="signal peptide" evidence="3">
    <location>
        <begin position="1"/>
        <end position="25"/>
    </location>
</feature>
<sequence>MLKQLKKNPVPIIAGAGLCAFLAGAMVSAPQLGKSIGQWLKQDSNQSEQISEASKAKSAVYPLVSQSLPERAAKLAEIAQNSRSPDRERARYLLASDYIDRTQAKKALVLLDGLEKDYPILAPYILLKQAQAQDMLGEAGKASDLRQKVVRQYGKTAAAVKAIYLIAQPKQQDIAIAQFPTHPLTWEIIKKRLEDNPNQPKLQLMLAKYAADQPGIVGVLDALVKQPNLQPEDWEIIATAYWLNNQFDKAANAYSKATKTALSLYRTGRGLQVTGKDREKAIASYKQLLQEFPEAEETGTGLLRLAEMAKTRKDALPYLDQAIAKFPQAAPKALVEKAKIYQGLKDNKSAAQTWQLLISKYPDSDEAAEYRWKVAQEKAKAKDYVGAWQWAEPIPNNNPSSILAPRAGFWVGKWASQLGKQQEAKTAYEYVISQFPYSYYAWRSAAILGLNVGNFNTVRQMNPEVVPPQRPVPTAGSDTFKELYLLGQDRDAWLQWETEFINKAQPTVAEQFTEGLMQLARGENKIGIDTISKLEDREKPEEQAEYQTLSKQSIYWQARYPFPYLQEIEKWSKERQLNPLLVTALIRQESRFEAKAKSIADAMGLMQVLPSTAKWIAPQIKVDSKTIKLEDPDNNIMLGTWYLDHTHQQYNNNSLLAIASYNAGPGNVSKWLQTLPTQDPDEFVENIPFDETRNYVRQVLGNYWNYLRLYNPEISELVGKYSNEHPKLPNQ</sequence>
<name>A0ABR8AEW5_9CYAN</name>
<dbReference type="SUPFAM" id="SSF53955">
    <property type="entry name" value="Lysozyme-like"/>
    <property type="match status" value="1"/>
</dbReference>
<dbReference type="Gene3D" id="1.10.530.10">
    <property type="match status" value="1"/>
</dbReference>
<dbReference type="Pfam" id="PF01464">
    <property type="entry name" value="SLT"/>
    <property type="match status" value="1"/>
</dbReference>
<keyword evidence="6" id="KW-1185">Reference proteome</keyword>
<evidence type="ECO:0000256" key="2">
    <source>
        <dbReference type="ARBA" id="ARBA00022729"/>
    </source>
</evidence>